<keyword evidence="2" id="KW-1185">Reference proteome</keyword>
<dbReference type="EMBL" id="JBBKAJ010000002">
    <property type="protein sequence ID" value="MEJ8631999.1"/>
    <property type="molecule type" value="Genomic_DNA"/>
</dbReference>
<evidence type="ECO:0000313" key="2">
    <source>
        <dbReference type="Proteomes" id="UP001377168"/>
    </source>
</evidence>
<accession>A0ACC6PKT2</accession>
<comment type="caution">
    <text evidence="1">The sequence shown here is derived from an EMBL/GenBank/DDBJ whole genome shotgun (WGS) entry which is preliminary data.</text>
</comment>
<name>A0ACC6PKT2_9ACTN</name>
<gene>
    <name evidence="1" type="ORF">WKI67_00585</name>
</gene>
<protein>
    <submittedName>
        <fullName evidence="1">Uncharacterized protein</fullName>
    </submittedName>
</protein>
<reference evidence="1" key="1">
    <citation type="submission" date="2024-03" db="EMBL/GenBank/DDBJ databases">
        <title>Novel Streptomyces species of biotechnological and ecological value are a feature of Machair soil.</title>
        <authorList>
            <person name="Prole J.R."/>
            <person name="Goodfellow M."/>
            <person name="Allenby N."/>
            <person name="Ward A.C."/>
        </authorList>
    </citation>
    <scope>NUCLEOTIDE SEQUENCE</scope>
    <source>
        <strain evidence="1">MS2.AVA.5</strain>
    </source>
</reference>
<proteinExistence type="predicted"/>
<evidence type="ECO:0000313" key="1">
    <source>
        <dbReference type="EMBL" id="MEJ8631999.1"/>
    </source>
</evidence>
<dbReference type="Proteomes" id="UP001377168">
    <property type="component" value="Unassembled WGS sequence"/>
</dbReference>
<sequence length="164" mass="18524">MDNRPNQAPQEAGTPLRDVAANPEATARYLADLQRVVRDMERHLATLQTETQVHCRDTHVAGDRFYHARLRARPVEKAFQNVLRDAQKMAADLEKAAYNRRAFTEEVKALPGKRREKELEKVRKKNRKTIQSTPGPQTGVGNPHNDGYPAPAGTLYDLRGRESA</sequence>
<organism evidence="1 2">
    <name type="scientific">Streptomyces achmelvichensis</name>
    <dbReference type="NCBI Taxonomy" id="3134111"/>
    <lineage>
        <taxon>Bacteria</taxon>
        <taxon>Bacillati</taxon>
        <taxon>Actinomycetota</taxon>
        <taxon>Actinomycetes</taxon>
        <taxon>Kitasatosporales</taxon>
        <taxon>Streptomycetaceae</taxon>
        <taxon>Streptomyces</taxon>
    </lineage>
</organism>